<reference evidence="1 2" key="1">
    <citation type="submission" date="2015-01" db="EMBL/GenBank/DDBJ databases">
        <title>Evolution of Trichinella species and genotypes.</title>
        <authorList>
            <person name="Korhonen P.K."/>
            <person name="Edoardo P."/>
            <person name="Giuseppe L.R."/>
            <person name="Gasser R.B."/>
        </authorList>
    </citation>
    <scope>NUCLEOTIDE SEQUENCE [LARGE SCALE GENOMIC DNA]</scope>
    <source>
        <strain evidence="1">ISS1029</strain>
    </source>
</reference>
<organism evidence="1 2">
    <name type="scientific">Trichinella zimbabwensis</name>
    <dbReference type="NCBI Taxonomy" id="268475"/>
    <lineage>
        <taxon>Eukaryota</taxon>
        <taxon>Metazoa</taxon>
        <taxon>Ecdysozoa</taxon>
        <taxon>Nematoda</taxon>
        <taxon>Enoplea</taxon>
        <taxon>Dorylaimia</taxon>
        <taxon>Trichinellida</taxon>
        <taxon>Trichinellidae</taxon>
        <taxon>Trichinella</taxon>
    </lineage>
</organism>
<comment type="caution">
    <text evidence="1">The sequence shown here is derived from an EMBL/GenBank/DDBJ whole genome shotgun (WGS) entry which is preliminary data.</text>
</comment>
<dbReference type="AlphaFoldDB" id="A0A0V1HWT8"/>
<sequence length="138" mass="16455">MGSIECFIEVVVMLIINCLVRCAITDVFCFKPARITLYKQLVHRIGQKYNKSNYLRLQRRMFVKKLHKIGFPVSLEDWTMHPNKINCKEYMSEMFIFSEQPSPMEIKERTTKHFKNELNLQKEITGYFLASMFTVNKF</sequence>
<protein>
    <submittedName>
        <fullName evidence="1">Uncharacterized protein</fullName>
    </submittedName>
</protein>
<keyword evidence="2" id="KW-1185">Reference proteome</keyword>
<accession>A0A0V1HWT8</accession>
<dbReference type="Proteomes" id="UP000055024">
    <property type="component" value="Unassembled WGS sequence"/>
</dbReference>
<gene>
    <name evidence="1" type="ORF">T11_11026</name>
</gene>
<proteinExistence type="predicted"/>
<evidence type="ECO:0000313" key="2">
    <source>
        <dbReference type="Proteomes" id="UP000055024"/>
    </source>
</evidence>
<dbReference type="OrthoDB" id="10531295at2759"/>
<evidence type="ECO:0000313" key="1">
    <source>
        <dbReference type="EMBL" id="KRZ15049.1"/>
    </source>
</evidence>
<dbReference type="EMBL" id="JYDP01000020">
    <property type="protein sequence ID" value="KRZ15049.1"/>
    <property type="molecule type" value="Genomic_DNA"/>
</dbReference>
<name>A0A0V1HWT8_9BILA</name>